<dbReference type="Pfam" id="PF25225">
    <property type="entry name" value="DUF7843"/>
    <property type="match status" value="1"/>
</dbReference>
<evidence type="ECO:0000259" key="3">
    <source>
        <dbReference type="Pfam" id="PF25225"/>
    </source>
</evidence>
<gene>
    <name evidence="4" type="ordered locus">Suden_1998</name>
</gene>
<dbReference type="InterPro" id="IPR057162">
    <property type="entry name" value="DUF7840"/>
</dbReference>
<evidence type="ECO:0000313" key="5">
    <source>
        <dbReference type="Proteomes" id="UP000002714"/>
    </source>
</evidence>
<dbReference type="AlphaFoldDB" id="Q30P09"/>
<feature type="domain" description="Lnb N-terminal periplasmic" evidence="1">
    <location>
        <begin position="108"/>
        <end position="266"/>
    </location>
</feature>
<dbReference type="eggNOG" id="ENOG502Z92U">
    <property type="taxonomic scope" value="Bacteria"/>
</dbReference>
<feature type="domain" description="DUF7843" evidence="3">
    <location>
        <begin position="23"/>
        <end position="93"/>
    </location>
</feature>
<dbReference type="Pfam" id="PF25222">
    <property type="entry name" value="DUF7840"/>
    <property type="match status" value="1"/>
</dbReference>
<dbReference type="Proteomes" id="UP000002714">
    <property type="component" value="Chromosome"/>
</dbReference>
<dbReference type="InterPro" id="IPR025178">
    <property type="entry name" value="Lnb_N"/>
</dbReference>
<evidence type="ECO:0000259" key="2">
    <source>
        <dbReference type="Pfam" id="PF25222"/>
    </source>
</evidence>
<dbReference type="EMBL" id="CP000153">
    <property type="protein sequence ID" value="ABB45272.1"/>
    <property type="molecule type" value="Genomic_DNA"/>
</dbReference>
<dbReference type="KEGG" id="tdn:Suden_1998"/>
<protein>
    <submittedName>
        <fullName evidence="4">Uncharacterized protein</fullName>
    </submittedName>
</protein>
<evidence type="ECO:0000313" key="4">
    <source>
        <dbReference type="EMBL" id="ABB45272.1"/>
    </source>
</evidence>
<organism evidence="4 5">
    <name type="scientific">Sulfurimonas denitrificans (strain ATCC 33889 / DSM 1251)</name>
    <name type="common">Thiomicrospira denitrificans (strain ATCC 33889 / DSM 1251)</name>
    <dbReference type="NCBI Taxonomy" id="326298"/>
    <lineage>
        <taxon>Bacteria</taxon>
        <taxon>Pseudomonadati</taxon>
        <taxon>Campylobacterota</taxon>
        <taxon>Epsilonproteobacteria</taxon>
        <taxon>Campylobacterales</taxon>
        <taxon>Sulfurimonadaceae</taxon>
        <taxon>Sulfurimonas</taxon>
    </lineage>
</organism>
<feature type="domain" description="DUF7840" evidence="2">
    <location>
        <begin position="384"/>
        <end position="595"/>
    </location>
</feature>
<reference evidence="4 5" key="1">
    <citation type="journal article" date="2008" name="Appl. Environ. Microbiol.">
        <title>Genome of the epsilonproteobacterial chemolithoautotroph Sulfurimonas denitrificans.</title>
        <authorList>
            <person name="Sievert S.M."/>
            <person name="Scott K.M."/>
            <person name="Klotz M.G."/>
            <person name="Chain P.S.G."/>
            <person name="Hauser L.J."/>
            <person name="Hemp J."/>
            <person name="Huegler M."/>
            <person name="Land M."/>
            <person name="Lapidus A."/>
            <person name="Larimer F.W."/>
            <person name="Lucas S."/>
            <person name="Malfatti S.A."/>
            <person name="Meyer F."/>
            <person name="Paulsen I.T."/>
            <person name="Ren Q."/>
            <person name="Simon J."/>
            <person name="Bailey K."/>
            <person name="Diaz E."/>
            <person name="Fitzpatrick K.A."/>
            <person name="Glover B."/>
            <person name="Gwatney N."/>
            <person name="Korajkic A."/>
            <person name="Long A."/>
            <person name="Mobberley J.M."/>
            <person name="Pantry S.N."/>
            <person name="Pazder G."/>
            <person name="Peterson S."/>
            <person name="Quintanilla J.D."/>
            <person name="Sprinkle R."/>
            <person name="Stephens J."/>
            <person name="Thomas P."/>
            <person name="Vaughn R."/>
            <person name="Weber M.J."/>
            <person name="Wooten L.L."/>
        </authorList>
    </citation>
    <scope>NUCLEOTIDE SEQUENCE [LARGE SCALE GENOMIC DNA]</scope>
    <source>
        <strain evidence="5">ATCC 33889 / DSM 1251</strain>
    </source>
</reference>
<name>Q30P09_SULDN</name>
<accession>Q30P09</accession>
<dbReference type="STRING" id="326298.Suden_1998"/>
<dbReference type="HOGENOM" id="CLU_025316_0_0_7"/>
<evidence type="ECO:0000259" key="1">
    <source>
        <dbReference type="Pfam" id="PF13387"/>
    </source>
</evidence>
<proteinExistence type="predicted"/>
<sequence>MIFLSLFLEASSQLYKQKADELNLADSKYWKILLHVENGVSQIDDERFFLSKSGKVDAKSELYATIDALLNEKVFDDNATACRFPARAAWLQEELREIKLPEVTCNEYDKIISRLDPKSVTLVFPSAHINSPASMFGHTFLRINSEYDSKLLSYAVNYAADANPNKENGVIFAIKGLFGGYFGKYSLLPYYDKLKEYRDSEQRDIWEYDLNLTEEETLKMVRHIWELNDTQSYYYFFTENCSYNMLWFLEAARPSIDLRKYFTYQVIPLESVHAANSENIITKSSYRPSKRTLLLKYEELLDKRYISLPFLLIDSKITPISIVEDAKIESQQKKYILESSIELLEYNFSKSKITKEAYLQLFHSLSIARASLGLGEKIEIKTPANPLQSHQAIRAMIGAGVKEGKTVGYLGLRSAYHSLEDSNYGFLRGTQIEFLNIELSYSQDKIDLEDATILSIVSLAQRSYFFENLSWRTKFGWDRDSLDSNANFMGTVGVGFSWGNELGYSYIMADPLFYVDDGFKSAIGGSIGFVIDKYSFMSTKMELTRRYYDVGEAQNLFGVAQSFRLSKNMQLRVDYDFKQRDDRAKERQERSLKCYFNYYF</sequence>
<dbReference type="Pfam" id="PF13387">
    <property type="entry name" value="Lnb_N"/>
    <property type="match status" value="1"/>
</dbReference>
<dbReference type="InterPro" id="IPR057165">
    <property type="entry name" value="DUF7843"/>
</dbReference>
<keyword evidence="5" id="KW-1185">Reference proteome</keyword>